<comment type="caution">
    <text evidence="2">The sequence shown here is derived from an EMBL/GenBank/DDBJ whole genome shotgun (WGS) entry which is preliminary data.</text>
</comment>
<gene>
    <name evidence="2" type="ORF">NHX12_024517</name>
</gene>
<proteinExistence type="predicted"/>
<feature type="region of interest" description="Disordered" evidence="1">
    <location>
        <begin position="77"/>
        <end position="96"/>
    </location>
</feature>
<evidence type="ECO:0000313" key="2">
    <source>
        <dbReference type="EMBL" id="KAJ3607466.1"/>
    </source>
</evidence>
<name>A0A9Q0ISD8_9TELE</name>
<feature type="non-terminal residue" evidence="2">
    <location>
        <position position="96"/>
    </location>
</feature>
<dbReference type="EMBL" id="JANIIK010000040">
    <property type="protein sequence ID" value="KAJ3607466.1"/>
    <property type="molecule type" value="Genomic_DNA"/>
</dbReference>
<dbReference type="AlphaFoldDB" id="A0A9Q0ISD8"/>
<feature type="non-terminal residue" evidence="2">
    <location>
        <position position="1"/>
    </location>
</feature>
<dbReference type="Proteomes" id="UP001148018">
    <property type="component" value="Unassembled WGS sequence"/>
</dbReference>
<accession>A0A9Q0ISD8</accession>
<sequence length="96" mass="10343">NKQRVHSCYLTTGELWRLEDDGEGAAMEQEAGPGCGGGGACPELRPRSQSPFSQLRARASYLRKSLSVDDHLGVASGLGNARAPRTAKSKLKRKFV</sequence>
<protein>
    <submittedName>
        <fullName evidence="2">Uncharacterized protein</fullName>
    </submittedName>
</protein>
<feature type="compositionally biased region" description="Basic residues" evidence="1">
    <location>
        <begin position="85"/>
        <end position="96"/>
    </location>
</feature>
<evidence type="ECO:0000256" key="1">
    <source>
        <dbReference type="SAM" id="MobiDB-lite"/>
    </source>
</evidence>
<evidence type="ECO:0000313" key="3">
    <source>
        <dbReference type="Proteomes" id="UP001148018"/>
    </source>
</evidence>
<reference evidence="2" key="1">
    <citation type="submission" date="2022-07" db="EMBL/GenBank/DDBJ databases">
        <title>Chromosome-level genome of Muraenolepis orangiensis.</title>
        <authorList>
            <person name="Kim J."/>
        </authorList>
    </citation>
    <scope>NUCLEOTIDE SEQUENCE</scope>
    <source>
        <strain evidence="2">KU_S4_2022</strain>
        <tissue evidence="2">Muscle</tissue>
    </source>
</reference>
<keyword evidence="3" id="KW-1185">Reference proteome</keyword>
<organism evidence="2 3">
    <name type="scientific">Muraenolepis orangiensis</name>
    <name type="common">Patagonian moray cod</name>
    <dbReference type="NCBI Taxonomy" id="630683"/>
    <lineage>
        <taxon>Eukaryota</taxon>
        <taxon>Metazoa</taxon>
        <taxon>Chordata</taxon>
        <taxon>Craniata</taxon>
        <taxon>Vertebrata</taxon>
        <taxon>Euteleostomi</taxon>
        <taxon>Actinopterygii</taxon>
        <taxon>Neopterygii</taxon>
        <taxon>Teleostei</taxon>
        <taxon>Neoteleostei</taxon>
        <taxon>Acanthomorphata</taxon>
        <taxon>Zeiogadaria</taxon>
        <taxon>Gadariae</taxon>
        <taxon>Gadiformes</taxon>
        <taxon>Muraenolepidoidei</taxon>
        <taxon>Muraenolepididae</taxon>
        <taxon>Muraenolepis</taxon>
    </lineage>
</organism>
<dbReference type="OrthoDB" id="8901824at2759"/>